<dbReference type="EMBL" id="JAINUF010000017">
    <property type="protein sequence ID" value="KAJ8339024.1"/>
    <property type="molecule type" value="Genomic_DNA"/>
</dbReference>
<feature type="region of interest" description="Disordered" evidence="1">
    <location>
        <begin position="20"/>
        <end position="55"/>
    </location>
</feature>
<feature type="compositionally biased region" description="Polar residues" evidence="1">
    <location>
        <begin position="124"/>
        <end position="135"/>
    </location>
</feature>
<proteinExistence type="predicted"/>
<feature type="region of interest" description="Disordered" evidence="1">
    <location>
        <begin position="162"/>
        <end position="184"/>
    </location>
</feature>
<dbReference type="AlphaFoldDB" id="A0A9Q1EHS6"/>
<name>A0A9Q1EHS6_SYNKA</name>
<evidence type="ECO:0000313" key="2">
    <source>
        <dbReference type="EMBL" id="KAJ8339024.1"/>
    </source>
</evidence>
<accession>A0A9Q1EHS6</accession>
<feature type="region of interest" description="Disordered" evidence="1">
    <location>
        <begin position="115"/>
        <end position="142"/>
    </location>
</feature>
<protein>
    <submittedName>
        <fullName evidence="2">Uncharacterized protein</fullName>
    </submittedName>
</protein>
<comment type="caution">
    <text evidence="2">The sequence shown here is derived from an EMBL/GenBank/DDBJ whole genome shotgun (WGS) entry which is preliminary data.</text>
</comment>
<keyword evidence="3" id="KW-1185">Reference proteome</keyword>
<dbReference type="Proteomes" id="UP001152622">
    <property type="component" value="Chromosome 17"/>
</dbReference>
<reference evidence="2" key="1">
    <citation type="journal article" date="2023" name="Science">
        <title>Genome structures resolve the early diversification of teleost fishes.</title>
        <authorList>
            <person name="Parey E."/>
            <person name="Louis A."/>
            <person name="Montfort J."/>
            <person name="Bouchez O."/>
            <person name="Roques C."/>
            <person name="Iampietro C."/>
            <person name="Lluch J."/>
            <person name="Castinel A."/>
            <person name="Donnadieu C."/>
            <person name="Desvignes T."/>
            <person name="Floi Bucao C."/>
            <person name="Jouanno E."/>
            <person name="Wen M."/>
            <person name="Mejri S."/>
            <person name="Dirks R."/>
            <person name="Jansen H."/>
            <person name="Henkel C."/>
            <person name="Chen W.J."/>
            <person name="Zahm M."/>
            <person name="Cabau C."/>
            <person name="Klopp C."/>
            <person name="Thompson A.W."/>
            <person name="Robinson-Rechavi M."/>
            <person name="Braasch I."/>
            <person name="Lecointre G."/>
            <person name="Bobe J."/>
            <person name="Postlethwait J.H."/>
            <person name="Berthelot C."/>
            <person name="Roest Crollius H."/>
            <person name="Guiguen Y."/>
        </authorList>
    </citation>
    <scope>NUCLEOTIDE SEQUENCE</scope>
    <source>
        <strain evidence="2">WJC10195</strain>
    </source>
</reference>
<evidence type="ECO:0000256" key="1">
    <source>
        <dbReference type="SAM" id="MobiDB-lite"/>
    </source>
</evidence>
<organism evidence="2 3">
    <name type="scientific">Synaphobranchus kaupii</name>
    <name type="common">Kaup's arrowtooth eel</name>
    <dbReference type="NCBI Taxonomy" id="118154"/>
    <lineage>
        <taxon>Eukaryota</taxon>
        <taxon>Metazoa</taxon>
        <taxon>Chordata</taxon>
        <taxon>Craniata</taxon>
        <taxon>Vertebrata</taxon>
        <taxon>Euteleostomi</taxon>
        <taxon>Actinopterygii</taxon>
        <taxon>Neopterygii</taxon>
        <taxon>Teleostei</taxon>
        <taxon>Anguilliformes</taxon>
        <taxon>Synaphobranchidae</taxon>
        <taxon>Synaphobranchus</taxon>
    </lineage>
</organism>
<gene>
    <name evidence="2" type="ORF">SKAU_G00358100</name>
</gene>
<evidence type="ECO:0000313" key="3">
    <source>
        <dbReference type="Proteomes" id="UP001152622"/>
    </source>
</evidence>
<sequence>MCSGLMIPDYSVRRPVLYSLHRKPAPTRQREPRGSNPRPVIADQGQKPQSGHNADRAALAPWVSLTVSRCPKLPPENMKYTKPSQTGVKQPMNINEARQQRGWEWARSLQKALCNTSSRHDQPGRTSGSRYHSNPQFPPPGRRTLGAGWMSNLLERAACSIGGSRSGGRGGSMASNSSVPQRTPPTPQFVLPGCGRAISQQTEIPAIVRAGRGGALQGERTRVSRAVVTWPSVASSAL</sequence>